<evidence type="ECO:0000256" key="4">
    <source>
        <dbReference type="ARBA" id="ARBA00022737"/>
    </source>
</evidence>
<evidence type="ECO:0000256" key="2">
    <source>
        <dbReference type="ARBA" id="ARBA00010609"/>
    </source>
</evidence>
<dbReference type="InterPro" id="IPR045087">
    <property type="entry name" value="Cu-oxidase_fam"/>
</dbReference>
<dbReference type="CDD" id="cd13880">
    <property type="entry name" value="CuRO_2_MaLCC_like"/>
    <property type="match status" value="1"/>
</dbReference>
<reference evidence="12 13" key="1">
    <citation type="submission" date="2023-01" db="EMBL/GenBank/DDBJ databases">
        <title>Analysis of 21 Apiospora genomes using comparative genomics revels a genus with tremendous synthesis potential of carbohydrate active enzymes and secondary metabolites.</title>
        <authorList>
            <person name="Sorensen T."/>
        </authorList>
    </citation>
    <scope>NUCLEOTIDE SEQUENCE [LARGE SCALE GENOMIC DNA]</scope>
    <source>
        <strain evidence="12 13">CBS 117206</strain>
    </source>
</reference>
<evidence type="ECO:0000256" key="7">
    <source>
        <dbReference type="ARBA" id="ARBA00023180"/>
    </source>
</evidence>
<dbReference type="CDD" id="cd13901">
    <property type="entry name" value="CuRO_3_MaLCC_like"/>
    <property type="match status" value="1"/>
</dbReference>
<keyword evidence="13" id="KW-1185">Reference proteome</keyword>
<organism evidence="12 13">
    <name type="scientific">Apiospora kogelbergensis</name>
    <dbReference type="NCBI Taxonomy" id="1337665"/>
    <lineage>
        <taxon>Eukaryota</taxon>
        <taxon>Fungi</taxon>
        <taxon>Dikarya</taxon>
        <taxon>Ascomycota</taxon>
        <taxon>Pezizomycotina</taxon>
        <taxon>Sordariomycetes</taxon>
        <taxon>Xylariomycetidae</taxon>
        <taxon>Amphisphaeriales</taxon>
        <taxon>Apiosporaceae</taxon>
        <taxon>Apiospora</taxon>
    </lineage>
</organism>
<keyword evidence="6" id="KW-0186">Copper</keyword>
<dbReference type="Pfam" id="PF00394">
    <property type="entry name" value="Cu-oxidase"/>
    <property type="match status" value="1"/>
</dbReference>
<dbReference type="PANTHER" id="PTHR11709">
    <property type="entry name" value="MULTI-COPPER OXIDASE"/>
    <property type="match status" value="1"/>
</dbReference>
<feature type="domain" description="Plastocyanin-like" evidence="10">
    <location>
        <begin position="417"/>
        <end position="544"/>
    </location>
</feature>
<dbReference type="AlphaFoldDB" id="A0AAW0QDD8"/>
<evidence type="ECO:0000259" key="9">
    <source>
        <dbReference type="Pfam" id="PF00394"/>
    </source>
</evidence>
<dbReference type="InterPro" id="IPR011706">
    <property type="entry name" value="Cu-oxidase_C"/>
</dbReference>
<keyword evidence="7" id="KW-0325">Glycoprotein</keyword>
<name>A0AAW0QDD8_9PEZI</name>
<evidence type="ECO:0000256" key="5">
    <source>
        <dbReference type="ARBA" id="ARBA00023002"/>
    </source>
</evidence>
<evidence type="ECO:0000259" key="11">
    <source>
        <dbReference type="Pfam" id="PF07732"/>
    </source>
</evidence>
<keyword evidence="5" id="KW-0560">Oxidoreductase</keyword>
<feature type="domain" description="Plastocyanin-like" evidence="11">
    <location>
        <begin position="74"/>
        <end position="189"/>
    </location>
</feature>
<evidence type="ECO:0000313" key="12">
    <source>
        <dbReference type="EMBL" id="KAK8096768.1"/>
    </source>
</evidence>
<accession>A0AAW0QDD8</accession>
<gene>
    <name evidence="12" type="ORF">PG999_012712</name>
</gene>
<dbReference type="Pfam" id="PF07731">
    <property type="entry name" value="Cu-oxidase_2"/>
    <property type="match status" value="1"/>
</dbReference>
<dbReference type="PANTHER" id="PTHR11709:SF502">
    <property type="entry name" value="MULTICOPPER OXIDASE"/>
    <property type="match status" value="1"/>
</dbReference>
<protein>
    <submittedName>
        <fullName evidence="12">Laccase-1</fullName>
    </submittedName>
</protein>
<sequence>MFAFASSLLLPLVAVPLVSGHVINPFTSQFTPRSACEGNTPETRSSWCDYSINTDYSVEVPDTGVTREYYLDLTEVEVAPDGISRFAMAINGTIPGPTLHADWGDTVVVHLTNSLKTSTNGTSLHFHGIRQNHTNDNDGVASITQCPSPPGTTFTYKWRATQYGSTWYHSHFALQAWQGVFGGIVINGPAIANYDTDLGLLFLNDWSHRTVDEMWDEAQSGGPPELENALLNGTNTFNNSGVETGSRYTVALEEGKSHRLRLVNGALDTHFKFSIDNHTLQVISMDLVPIEPFTTDVLSLGIGQRYDVIVTANQQAVASSFWMRATPQSACSDIADPENIKGIVTYGAGNPDGAEPTTVAHTFEDSCADMPAASLVPHVRHQVGSKSWSSENTVSVGTNDDQMFRWFINSTTMIVHWGNPTVLQVHENVNTFANSNAVVHLATADDPSADDWVYVVVQTELALAHPIHLHGHDFYVLSQAEGLYEQGVTPLNLDNPVRRDTAMLPQAGHLVLAFKTDNPGAWLMHCHIGWHTSEGFALQFVERQAEIPGILDTKRLEDTCAAWNAHEDAAAVKQDDSGI</sequence>
<dbReference type="InterPro" id="IPR008972">
    <property type="entry name" value="Cupredoxin"/>
</dbReference>
<dbReference type="InterPro" id="IPR001117">
    <property type="entry name" value="Cu-oxidase_2nd"/>
</dbReference>
<dbReference type="CDD" id="cd13854">
    <property type="entry name" value="CuRO_1_MaLCC_like"/>
    <property type="match status" value="1"/>
</dbReference>
<evidence type="ECO:0000256" key="6">
    <source>
        <dbReference type="ARBA" id="ARBA00023008"/>
    </source>
</evidence>
<dbReference type="GO" id="GO:0005507">
    <property type="term" value="F:copper ion binding"/>
    <property type="evidence" value="ECO:0007669"/>
    <property type="project" value="InterPro"/>
</dbReference>
<keyword evidence="8" id="KW-0732">Signal</keyword>
<dbReference type="FunFam" id="2.60.40.420:FF:000038">
    <property type="entry name" value="Extracellular dihydrogeodin oxidase/laccase"/>
    <property type="match status" value="1"/>
</dbReference>
<comment type="pathway">
    <text evidence="1">Secondary metabolite biosynthesis.</text>
</comment>
<evidence type="ECO:0000256" key="3">
    <source>
        <dbReference type="ARBA" id="ARBA00022723"/>
    </source>
</evidence>
<evidence type="ECO:0000256" key="1">
    <source>
        <dbReference type="ARBA" id="ARBA00005179"/>
    </source>
</evidence>
<comment type="caution">
    <text evidence="12">The sequence shown here is derived from an EMBL/GenBank/DDBJ whole genome shotgun (WGS) entry which is preliminary data.</text>
</comment>
<feature type="signal peptide" evidence="8">
    <location>
        <begin position="1"/>
        <end position="20"/>
    </location>
</feature>
<evidence type="ECO:0000256" key="8">
    <source>
        <dbReference type="SAM" id="SignalP"/>
    </source>
</evidence>
<evidence type="ECO:0000313" key="13">
    <source>
        <dbReference type="Proteomes" id="UP001392437"/>
    </source>
</evidence>
<dbReference type="InterPro" id="IPR011707">
    <property type="entry name" value="Cu-oxidase-like_N"/>
</dbReference>
<comment type="similarity">
    <text evidence="2">Belongs to the multicopper oxidase family.</text>
</comment>
<dbReference type="GO" id="GO:0016491">
    <property type="term" value="F:oxidoreductase activity"/>
    <property type="evidence" value="ECO:0007669"/>
    <property type="project" value="UniProtKB-KW"/>
</dbReference>
<dbReference type="SUPFAM" id="SSF49503">
    <property type="entry name" value="Cupredoxins"/>
    <property type="match status" value="3"/>
</dbReference>
<feature type="domain" description="Plastocyanin-like" evidence="9">
    <location>
        <begin position="200"/>
        <end position="330"/>
    </location>
</feature>
<keyword evidence="4" id="KW-0677">Repeat</keyword>
<dbReference type="Pfam" id="PF07732">
    <property type="entry name" value="Cu-oxidase_3"/>
    <property type="match status" value="1"/>
</dbReference>
<proteinExistence type="inferred from homology"/>
<dbReference type="EMBL" id="JAQQWP010000010">
    <property type="protein sequence ID" value="KAK8096768.1"/>
    <property type="molecule type" value="Genomic_DNA"/>
</dbReference>
<keyword evidence="3" id="KW-0479">Metal-binding</keyword>
<dbReference type="FunFam" id="2.60.40.420:FF:000021">
    <property type="entry name" value="Extracellular dihydrogeodin oxidase/laccase"/>
    <property type="match status" value="1"/>
</dbReference>
<feature type="chain" id="PRO_5043777063" evidence="8">
    <location>
        <begin position="21"/>
        <end position="579"/>
    </location>
</feature>
<evidence type="ECO:0000259" key="10">
    <source>
        <dbReference type="Pfam" id="PF07731"/>
    </source>
</evidence>
<dbReference type="Gene3D" id="2.60.40.420">
    <property type="entry name" value="Cupredoxins - blue copper proteins"/>
    <property type="match status" value="3"/>
</dbReference>
<dbReference type="Proteomes" id="UP001392437">
    <property type="component" value="Unassembled WGS sequence"/>
</dbReference>